<dbReference type="EMBL" id="CAJOAX010061120">
    <property type="protein sequence ID" value="CAF4343638.1"/>
    <property type="molecule type" value="Genomic_DNA"/>
</dbReference>
<evidence type="ECO:0000313" key="1">
    <source>
        <dbReference type="EMBL" id="CAF4343638.1"/>
    </source>
</evidence>
<feature type="non-terminal residue" evidence="1">
    <location>
        <position position="50"/>
    </location>
</feature>
<evidence type="ECO:0000313" key="2">
    <source>
        <dbReference type="Proteomes" id="UP000663823"/>
    </source>
</evidence>
<comment type="caution">
    <text evidence="1">The sequence shown here is derived from an EMBL/GenBank/DDBJ whole genome shotgun (WGS) entry which is preliminary data.</text>
</comment>
<feature type="non-terminal residue" evidence="1">
    <location>
        <position position="1"/>
    </location>
</feature>
<dbReference type="Proteomes" id="UP000663823">
    <property type="component" value="Unassembled WGS sequence"/>
</dbReference>
<organism evidence="1 2">
    <name type="scientific">Rotaria sordida</name>
    <dbReference type="NCBI Taxonomy" id="392033"/>
    <lineage>
        <taxon>Eukaryota</taxon>
        <taxon>Metazoa</taxon>
        <taxon>Spiralia</taxon>
        <taxon>Gnathifera</taxon>
        <taxon>Rotifera</taxon>
        <taxon>Eurotatoria</taxon>
        <taxon>Bdelloidea</taxon>
        <taxon>Philodinida</taxon>
        <taxon>Philodinidae</taxon>
        <taxon>Rotaria</taxon>
    </lineage>
</organism>
<sequence>MIKEHQPMMTPLNEFGSHIHMKIIEKLLSNYEIIKVEGENKHGGTVLTID</sequence>
<reference evidence="1" key="1">
    <citation type="submission" date="2021-02" db="EMBL/GenBank/DDBJ databases">
        <authorList>
            <person name="Nowell W R."/>
        </authorList>
    </citation>
    <scope>NUCLEOTIDE SEQUENCE</scope>
</reference>
<accession>A0A820KG52</accession>
<gene>
    <name evidence="1" type="ORF">OTI717_LOCUS43322</name>
</gene>
<dbReference type="AlphaFoldDB" id="A0A820KG52"/>
<name>A0A820KG52_9BILA</name>
<proteinExistence type="predicted"/>
<protein>
    <submittedName>
        <fullName evidence="1">Uncharacterized protein</fullName>
    </submittedName>
</protein>